<dbReference type="InterPro" id="IPR019198">
    <property type="entry name" value="Beta_propeller_containing"/>
</dbReference>
<dbReference type="Pfam" id="PF09826">
    <property type="entry name" value="Beta_propel"/>
    <property type="match status" value="1"/>
</dbReference>
<feature type="compositionally biased region" description="Pro residues" evidence="1">
    <location>
        <begin position="388"/>
        <end position="399"/>
    </location>
</feature>
<evidence type="ECO:0000256" key="1">
    <source>
        <dbReference type="SAM" id="MobiDB-lite"/>
    </source>
</evidence>
<evidence type="ECO:0000256" key="2">
    <source>
        <dbReference type="SAM" id="SignalP"/>
    </source>
</evidence>
<accession>A0A5M3XRX3</accession>
<dbReference type="AlphaFoldDB" id="A0A5M3XRX3"/>
<keyword evidence="2" id="KW-0732">Signal</keyword>
<dbReference type="EMBL" id="BLAF01000042">
    <property type="protein sequence ID" value="GES23536.1"/>
    <property type="molecule type" value="Genomic_DNA"/>
</dbReference>
<name>A0A5M3XRX3_9ACTN</name>
<reference evidence="3 4" key="1">
    <citation type="submission" date="2019-10" db="EMBL/GenBank/DDBJ databases">
        <title>Whole genome shotgun sequence of Acrocarpospora pleiomorpha NBRC 16267.</title>
        <authorList>
            <person name="Ichikawa N."/>
            <person name="Kimura A."/>
            <person name="Kitahashi Y."/>
            <person name="Komaki H."/>
            <person name="Oguchi A."/>
        </authorList>
    </citation>
    <scope>NUCLEOTIDE SEQUENCE [LARGE SCALE GENOMIC DNA]</scope>
    <source>
        <strain evidence="3 4">NBRC 16267</strain>
    </source>
</reference>
<proteinExistence type="predicted"/>
<evidence type="ECO:0000313" key="4">
    <source>
        <dbReference type="Proteomes" id="UP000377595"/>
    </source>
</evidence>
<dbReference type="Proteomes" id="UP000377595">
    <property type="component" value="Unassembled WGS sequence"/>
</dbReference>
<organism evidence="3 4">
    <name type="scientific">Acrocarpospora pleiomorpha</name>
    <dbReference type="NCBI Taxonomy" id="90975"/>
    <lineage>
        <taxon>Bacteria</taxon>
        <taxon>Bacillati</taxon>
        <taxon>Actinomycetota</taxon>
        <taxon>Actinomycetes</taxon>
        <taxon>Streptosporangiales</taxon>
        <taxon>Streptosporangiaceae</taxon>
        <taxon>Acrocarpospora</taxon>
    </lineage>
</organism>
<protein>
    <recommendedName>
        <fullName evidence="5">Benzoate transporter</fullName>
    </recommendedName>
</protein>
<gene>
    <name evidence="3" type="ORF">Aple_064350</name>
</gene>
<feature type="chain" id="PRO_5038709469" description="Benzoate transporter" evidence="2">
    <location>
        <begin position="20"/>
        <end position="726"/>
    </location>
</feature>
<comment type="caution">
    <text evidence="3">The sequence shown here is derived from an EMBL/GenBank/DDBJ whole genome shotgun (WGS) entry which is preliminary data.</text>
</comment>
<evidence type="ECO:0000313" key="3">
    <source>
        <dbReference type="EMBL" id="GES23536.1"/>
    </source>
</evidence>
<dbReference type="OrthoDB" id="9778998at2"/>
<feature type="region of interest" description="Disordered" evidence="1">
    <location>
        <begin position="346"/>
        <end position="446"/>
    </location>
</feature>
<dbReference type="PROSITE" id="PS51257">
    <property type="entry name" value="PROKAR_LIPOPROTEIN"/>
    <property type="match status" value="1"/>
</dbReference>
<feature type="compositionally biased region" description="Low complexity" evidence="1">
    <location>
        <begin position="427"/>
        <end position="437"/>
    </location>
</feature>
<keyword evidence="4" id="KW-1185">Reference proteome</keyword>
<feature type="signal peptide" evidence="2">
    <location>
        <begin position="1"/>
        <end position="19"/>
    </location>
</feature>
<dbReference type="RefSeq" id="WP_155348419.1">
    <property type="nucleotide sequence ID" value="NZ_BAAAHM010000006.1"/>
</dbReference>
<sequence>MRISIRAAGAVAVALLATACVSGGSGGGSSAPPAVNLTGKIQLVSYDGCDDMLAGLRAATARNVGAWGIGMPPMALMEQADGRAADTASVGSYSTTNVHEAGVDEPDLVKTDGARVVVVTQGVLRVIDTATRKVTGELRLVPKEQNWMPADLLLSGSRALVLMTHGGEIMAMDSIARVRPGPLGPKYVLVDLTGKPTELASMSMSGSHVDARMVGTTVRIVVKSAPDIALPELKPNASGADVLAANKAAVESAPIEAWLPKFEVKADGVTTPHTVKCENVSHPAEFTGTSLLTVHTLDLNGSFASVEPISVVADGDTVYGTKDSLYVTSNPQFWFMPTMPIPDVVSTPTAQAPTHDPEMPTLIPDPVGSVAPEVQPSHPDAEKITLSPAPPTSVAPEPAPSAVQSTAVPETVEPSAVQSTAVPEVVPSAAQSTAAPEATPPPERTEIHRFDITAPGSPRYVSSGSVPGRLLNQYSLSEHAGHLRIATTDTPRTANGKSESAVYILKSDTLAQVGSVTGLGKDEQIYSVRFIGDLGYVVTFRQVDPLYALDLRDPSAPKVTGELKITGYSAYLHPAGPGRLIGVGQEATTEGRQTGTQVSLFDVADPTAPKALSRFVQEKSGSDAEWDPHAFLYWPESGLAMMPLMSWGDNWSEGSSALVLHITDTQITKLGTIKHPKVAQQAEFAPANPGIRRCLIIGNTIWTVSDLGLKINDSTTLTDQTWLPFT</sequence>
<evidence type="ECO:0008006" key="5">
    <source>
        <dbReference type="Google" id="ProtNLM"/>
    </source>
</evidence>